<dbReference type="Pfam" id="PF13639">
    <property type="entry name" value="zf-RING_2"/>
    <property type="match status" value="1"/>
</dbReference>
<dbReference type="PROSITE" id="PS50089">
    <property type="entry name" value="ZF_RING_2"/>
    <property type="match status" value="1"/>
</dbReference>
<dbReference type="PROSITE" id="PS00518">
    <property type="entry name" value="ZF_RING_1"/>
    <property type="match status" value="1"/>
</dbReference>
<dbReference type="PANTHER" id="PTHR45798:SF97">
    <property type="entry name" value="ALCOHOL-SENSITIVE RING FINGER PROTEIN 1"/>
    <property type="match status" value="1"/>
</dbReference>
<dbReference type="EMBL" id="JAIXMP010000012">
    <property type="protein sequence ID" value="KAI9264383.1"/>
    <property type="molecule type" value="Genomic_DNA"/>
</dbReference>
<keyword evidence="3" id="KW-0862">Zinc</keyword>
<feature type="compositionally biased region" description="Low complexity" evidence="5">
    <location>
        <begin position="429"/>
        <end position="453"/>
    </location>
</feature>
<keyword evidence="9" id="KW-1185">Reference proteome</keyword>
<dbReference type="InterPro" id="IPR013083">
    <property type="entry name" value="Znf_RING/FYVE/PHD"/>
</dbReference>
<name>A0AAD5K1C1_9FUNG</name>
<dbReference type="Proteomes" id="UP001209540">
    <property type="component" value="Unassembled WGS sequence"/>
</dbReference>
<evidence type="ECO:0000256" key="5">
    <source>
        <dbReference type="SAM" id="MobiDB-lite"/>
    </source>
</evidence>
<feature type="compositionally biased region" description="Low complexity" evidence="5">
    <location>
        <begin position="360"/>
        <end position="402"/>
    </location>
</feature>
<evidence type="ECO:0000259" key="7">
    <source>
        <dbReference type="PROSITE" id="PS50089"/>
    </source>
</evidence>
<accession>A0AAD5K1C1</accession>
<evidence type="ECO:0000313" key="8">
    <source>
        <dbReference type="EMBL" id="KAI9264383.1"/>
    </source>
</evidence>
<dbReference type="InterPro" id="IPR017907">
    <property type="entry name" value="Znf_RING_CS"/>
</dbReference>
<keyword evidence="6" id="KW-0472">Membrane</keyword>
<dbReference type="Gene3D" id="3.30.40.10">
    <property type="entry name" value="Zinc/RING finger domain, C3HC4 (zinc finger)"/>
    <property type="match status" value="1"/>
</dbReference>
<feature type="transmembrane region" description="Helical" evidence="6">
    <location>
        <begin position="185"/>
        <end position="209"/>
    </location>
</feature>
<dbReference type="SUPFAM" id="SSF57850">
    <property type="entry name" value="RING/U-box"/>
    <property type="match status" value="1"/>
</dbReference>
<reference evidence="8" key="2">
    <citation type="submission" date="2023-02" db="EMBL/GenBank/DDBJ databases">
        <authorList>
            <consortium name="DOE Joint Genome Institute"/>
            <person name="Mondo S.J."/>
            <person name="Chang Y."/>
            <person name="Wang Y."/>
            <person name="Ahrendt S."/>
            <person name="Andreopoulos W."/>
            <person name="Barry K."/>
            <person name="Beard J."/>
            <person name="Benny G.L."/>
            <person name="Blankenship S."/>
            <person name="Bonito G."/>
            <person name="Cuomo C."/>
            <person name="Desiro A."/>
            <person name="Gervers K.A."/>
            <person name="Hundley H."/>
            <person name="Kuo A."/>
            <person name="LaButti K."/>
            <person name="Lang B.F."/>
            <person name="Lipzen A."/>
            <person name="O'Donnell K."/>
            <person name="Pangilinan J."/>
            <person name="Reynolds N."/>
            <person name="Sandor L."/>
            <person name="Smith M.W."/>
            <person name="Tsang A."/>
            <person name="Grigoriev I.V."/>
            <person name="Stajich J.E."/>
            <person name="Spatafora J.W."/>
        </authorList>
    </citation>
    <scope>NUCLEOTIDE SEQUENCE</scope>
    <source>
        <strain evidence="8">RSA 2281</strain>
    </source>
</reference>
<reference evidence="8" key="1">
    <citation type="journal article" date="2022" name="IScience">
        <title>Evolution of zygomycete secretomes and the origins of terrestrial fungal ecologies.</title>
        <authorList>
            <person name="Chang Y."/>
            <person name="Wang Y."/>
            <person name="Mondo S."/>
            <person name="Ahrendt S."/>
            <person name="Andreopoulos W."/>
            <person name="Barry K."/>
            <person name="Beard J."/>
            <person name="Benny G.L."/>
            <person name="Blankenship S."/>
            <person name="Bonito G."/>
            <person name="Cuomo C."/>
            <person name="Desiro A."/>
            <person name="Gervers K.A."/>
            <person name="Hundley H."/>
            <person name="Kuo A."/>
            <person name="LaButti K."/>
            <person name="Lang B.F."/>
            <person name="Lipzen A."/>
            <person name="O'Donnell K."/>
            <person name="Pangilinan J."/>
            <person name="Reynolds N."/>
            <person name="Sandor L."/>
            <person name="Smith M.E."/>
            <person name="Tsang A."/>
            <person name="Grigoriev I.V."/>
            <person name="Stajich J.E."/>
            <person name="Spatafora J.W."/>
        </authorList>
    </citation>
    <scope>NUCLEOTIDE SEQUENCE</scope>
    <source>
        <strain evidence="8">RSA 2281</strain>
    </source>
</reference>
<proteinExistence type="predicted"/>
<feature type="domain" description="RING-type" evidence="7">
    <location>
        <begin position="274"/>
        <end position="316"/>
    </location>
</feature>
<keyword evidence="6" id="KW-1133">Transmembrane helix</keyword>
<keyword evidence="6" id="KW-0812">Transmembrane</keyword>
<sequence length="453" mass="49043">MMSQPSIALIGRGGRCNYWSDKINHTQALSEVYNLNIGAALVYDNMTYGPGSSTELVQLKTDNGSYPTWPDNGALQPQGRDIRYMADNDIVDNNGSNESGASDSTFMAVYFGPNHYGRVLQDMIHNYTTTPSSSMQQYYVQLTFFFAETTFTTTENEPNNGNGGNGNNDDGRSDMWTVFTGERGYLAYLIAAGAALILDQVIGVVLLRWCRNPREADPYPSRSLGDAENGIYLQPTGQGATGERRRKMSLNKLNDMCPVQSLVVGEIQTKNSVCAICLEELEQDDLVRVLPCGHGFCVACIDVWLTKKSCLCPICKYDCDPREEQQDATNEERQQGQPRGSVDLGDPRASETHEAGSPETTAAVTSTNNNNNTTTTAADSSSSHSPSTREVAPSSPSSSTAPASPPPQYRPPSPNTITDNNATTSVLMSTTQSPSTTVNTSSNVVSTPSQLPQ</sequence>
<keyword evidence="1" id="KW-0479">Metal-binding</keyword>
<feature type="compositionally biased region" description="Polar residues" evidence="5">
    <location>
        <begin position="415"/>
        <end position="428"/>
    </location>
</feature>
<dbReference type="InterPro" id="IPR052788">
    <property type="entry name" value="RING-type_E3_ligase_ATL"/>
</dbReference>
<gene>
    <name evidence="8" type="ORF">BDA99DRAFT_56208</name>
</gene>
<dbReference type="AlphaFoldDB" id="A0AAD5K1C1"/>
<feature type="compositionally biased region" description="Pro residues" evidence="5">
    <location>
        <begin position="403"/>
        <end position="414"/>
    </location>
</feature>
<dbReference type="PANTHER" id="PTHR45798">
    <property type="entry name" value="RING-H2 FINGER PROTEIN ATL61-RELATED-RELATED"/>
    <property type="match status" value="1"/>
</dbReference>
<evidence type="ECO:0000256" key="2">
    <source>
        <dbReference type="ARBA" id="ARBA00022771"/>
    </source>
</evidence>
<dbReference type="InterPro" id="IPR001841">
    <property type="entry name" value="Znf_RING"/>
</dbReference>
<evidence type="ECO:0000313" key="9">
    <source>
        <dbReference type="Proteomes" id="UP001209540"/>
    </source>
</evidence>
<comment type="caution">
    <text evidence="8">The sequence shown here is derived from an EMBL/GenBank/DDBJ whole genome shotgun (WGS) entry which is preliminary data.</text>
</comment>
<organism evidence="8 9">
    <name type="scientific">Phascolomyces articulosus</name>
    <dbReference type="NCBI Taxonomy" id="60185"/>
    <lineage>
        <taxon>Eukaryota</taxon>
        <taxon>Fungi</taxon>
        <taxon>Fungi incertae sedis</taxon>
        <taxon>Mucoromycota</taxon>
        <taxon>Mucoromycotina</taxon>
        <taxon>Mucoromycetes</taxon>
        <taxon>Mucorales</taxon>
        <taxon>Lichtheimiaceae</taxon>
        <taxon>Phascolomyces</taxon>
    </lineage>
</organism>
<feature type="region of interest" description="Disordered" evidence="5">
    <location>
        <begin position="153"/>
        <end position="172"/>
    </location>
</feature>
<protein>
    <recommendedName>
        <fullName evidence="7">RING-type domain-containing protein</fullName>
    </recommendedName>
</protein>
<keyword evidence="2 4" id="KW-0863">Zinc-finger</keyword>
<evidence type="ECO:0000256" key="1">
    <source>
        <dbReference type="ARBA" id="ARBA00022723"/>
    </source>
</evidence>
<feature type="region of interest" description="Disordered" evidence="5">
    <location>
        <begin position="326"/>
        <end position="453"/>
    </location>
</feature>
<feature type="compositionally biased region" description="Basic and acidic residues" evidence="5">
    <location>
        <begin position="345"/>
        <end position="356"/>
    </location>
</feature>
<dbReference type="GO" id="GO:0008270">
    <property type="term" value="F:zinc ion binding"/>
    <property type="evidence" value="ECO:0007669"/>
    <property type="project" value="UniProtKB-KW"/>
</dbReference>
<evidence type="ECO:0000256" key="3">
    <source>
        <dbReference type="ARBA" id="ARBA00022833"/>
    </source>
</evidence>
<evidence type="ECO:0000256" key="6">
    <source>
        <dbReference type="SAM" id="Phobius"/>
    </source>
</evidence>
<evidence type="ECO:0000256" key="4">
    <source>
        <dbReference type="PROSITE-ProRule" id="PRU00175"/>
    </source>
</evidence>
<dbReference type="SMART" id="SM00184">
    <property type="entry name" value="RING"/>
    <property type="match status" value="1"/>
</dbReference>
<dbReference type="CDD" id="cd16454">
    <property type="entry name" value="RING-H2_PA-TM-RING"/>
    <property type="match status" value="1"/>
</dbReference>